<dbReference type="PROSITE" id="PS50110">
    <property type="entry name" value="RESPONSE_REGULATORY"/>
    <property type="match status" value="1"/>
</dbReference>
<evidence type="ECO:0000256" key="2">
    <source>
        <dbReference type="ARBA" id="ARBA00023125"/>
    </source>
</evidence>
<evidence type="ECO:0000313" key="7">
    <source>
        <dbReference type="Proteomes" id="UP000650628"/>
    </source>
</evidence>
<dbReference type="Pfam" id="PF00196">
    <property type="entry name" value="GerE"/>
    <property type="match status" value="1"/>
</dbReference>
<feature type="domain" description="Response regulatory" evidence="5">
    <location>
        <begin position="2"/>
        <end position="118"/>
    </location>
</feature>
<organism evidence="6 7">
    <name type="scientific">Planotetraspora mira</name>
    <dbReference type="NCBI Taxonomy" id="58121"/>
    <lineage>
        <taxon>Bacteria</taxon>
        <taxon>Bacillati</taxon>
        <taxon>Actinomycetota</taxon>
        <taxon>Actinomycetes</taxon>
        <taxon>Streptosporangiales</taxon>
        <taxon>Streptosporangiaceae</taxon>
        <taxon>Planotetraspora</taxon>
    </lineage>
</organism>
<dbReference type="AlphaFoldDB" id="A0A8J3TNQ5"/>
<reference evidence="6 7" key="1">
    <citation type="submission" date="2021-01" db="EMBL/GenBank/DDBJ databases">
        <title>Whole genome shotgun sequence of Planotetraspora mira NBRC 15435.</title>
        <authorList>
            <person name="Komaki H."/>
            <person name="Tamura T."/>
        </authorList>
    </citation>
    <scope>NUCLEOTIDE SEQUENCE [LARGE SCALE GENOMIC DNA]</scope>
    <source>
        <strain evidence="6 7">NBRC 15435</strain>
    </source>
</reference>
<keyword evidence="2 6" id="KW-0238">DNA-binding</keyword>
<proteinExistence type="predicted"/>
<dbReference type="PRINTS" id="PR00038">
    <property type="entry name" value="HTHLUXR"/>
</dbReference>
<evidence type="ECO:0000259" key="5">
    <source>
        <dbReference type="PROSITE" id="PS50110"/>
    </source>
</evidence>
<dbReference type="SUPFAM" id="SSF46894">
    <property type="entry name" value="C-terminal effector domain of the bipartite response regulators"/>
    <property type="match status" value="1"/>
</dbReference>
<evidence type="ECO:0000256" key="3">
    <source>
        <dbReference type="PROSITE-ProRule" id="PRU00169"/>
    </source>
</evidence>
<dbReference type="RefSeq" id="WP_203954321.1">
    <property type="nucleotide sequence ID" value="NZ_BOOO01000019.1"/>
</dbReference>
<name>A0A8J3TNQ5_9ACTN</name>
<dbReference type="InterPro" id="IPR011006">
    <property type="entry name" value="CheY-like_superfamily"/>
</dbReference>
<dbReference type="Gene3D" id="3.40.50.2300">
    <property type="match status" value="1"/>
</dbReference>
<dbReference type="GO" id="GO:0000160">
    <property type="term" value="P:phosphorelay signal transduction system"/>
    <property type="evidence" value="ECO:0007669"/>
    <property type="project" value="InterPro"/>
</dbReference>
<dbReference type="InterPro" id="IPR016032">
    <property type="entry name" value="Sig_transdc_resp-reg_C-effctor"/>
</dbReference>
<dbReference type="Proteomes" id="UP000650628">
    <property type="component" value="Unassembled WGS sequence"/>
</dbReference>
<keyword evidence="1 3" id="KW-0597">Phosphoprotein</keyword>
<keyword evidence="7" id="KW-1185">Reference proteome</keyword>
<sequence length="206" mass="22069">MRVVVADDHPVFRMGLCRLLESVPEAEVVGEAWDTTSAVETVAETRPDVVVMDLHMPGGGGVEATEQIRRRTPDVRVLVLTMHSDATLVRKALRAGARGYVLKDASSEEILRALAAVHADQAILDASVADRVFAETAAPGPFPQLTDRELSILERMATGLDNEAIALRLGISVKTVQNHVSNVLLKLGARHRGEAIARARDAGIGG</sequence>
<comment type="caution">
    <text evidence="6">The sequence shown here is derived from an EMBL/GenBank/DDBJ whole genome shotgun (WGS) entry which is preliminary data.</text>
</comment>
<protein>
    <submittedName>
        <fullName evidence="6">DNA-binding response regulator</fullName>
    </submittedName>
</protein>
<evidence type="ECO:0000256" key="1">
    <source>
        <dbReference type="ARBA" id="ARBA00022553"/>
    </source>
</evidence>
<dbReference type="SMART" id="SM00448">
    <property type="entry name" value="REC"/>
    <property type="match status" value="1"/>
</dbReference>
<dbReference type="EMBL" id="BOOO01000019">
    <property type="protein sequence ID" value="GII30355.1"/>
    <property type="molecule type" value="Genomic_DNA"/>
</dbReference>
<dbReference type="InterPro" id="IPR039420">
    <property type="entry name" value="WalR-like"/>
</dbReference>
<dbReference type="PROSITE" id="PS00622">
    <property type="entry name" value="HTH_LUXR_1"/>
    <property type="match status" value="1"/>
</dbReference>
<evidence type="ECO:0000313" key="6">
    <source>
        <dbReference type="EMBL" id="GII30355.1"/>
    </source>
</evidence>
<dbReference type="Pfam" id="PF00072">
    <property type="entry name" value="Response_reg"/>
    <property type="match status" value="1"/>
</dbReference>
<dbReference type="SMART" id="SM00421">
    <property type="entry name" value="HTH_LUXR"/>
    <property type="match status" value="1"/>
</dbReference>
<dbReference type="PANTHER" id="PTHR43214">
    <property type="entry name" value="TWO-COMPONENT RESPONSE REGULATOR"/>
    <property type="match status" value="1"/>
</dbReference>
<gene>
    <name evidence="6" type="ORF">Pmi06nite_37970</name>
</gene>
<dbReference type="GO" id="GO:0003677">
    <property type="term" value="F:DNA binding"/>
    <property type="evidence" value="ECO:0007669"/>
    <property type="project" value="UniProtKB-KW"/>
</dbReference>
<evidence type="ECO:0000259" key="4">
    <source>
        <dbReference type="PROSITE" id="PS50043"/>
    </source>
</evidence>
<dbReference type="CDD" id="cd06170">
    <property type="entry name" value="LuxR_C_like"/>
    <property type="match status" value="1"/>
</dbReference>
<dbReference type="CDD" id="cd17535">
    <property type="entry name" value="REC_NarL-like"/>
    <property type="match status" value="1"/>
</dbReference>
<feature type="modified residue" description="4-aspartylphosphate" evidence="3">
    <location>
        <position position="53"/>
    </location>
</feature>
<dbReference type="PROSITE" id="PS50043">
    <property type="entry name" value="HTH_LUXR_2"/>
    <property type="match status" value="1"/>
</dbReference>
<feature type="domain" description="HTH luxR-type" evidence="4">
    <location>
        <begin position="138"/>
        <end position="203"/>
    </location>
</feature>
<accession>A0A8J3TNQ5</accession>
<dbReference type="InterPro" id="IPR058245">
    <property type="entry name" value="NreC/VraR/RcsB-like_REC"/>
</dbReference>
<dbReference type="SUPFAM" id="SSF52172">
    <property type="entry name" value="CheY-like"/>
    <property type="match status" value="1"/>
</dbReference>
<dbReference type="GO" id="GO:0006355">
    <property type="term" value="P:regulation of DNA-templated transcription"/>
    <property type="evidence" value="ECO:0007669"/>
    <property type="project" value="InterPro"/>
</dbReference>
<dbReference type="InterPro" id="IPR001789">
    <property type="entry name" value="Sig_transdc_resp-reg_receiver"/>
</dbReference>
<dbReference type="InterPro" id="IPR000792">
    <property type="entry name" value="Tscrpt_reg_LuxR_C"/>
</dbReference>